<keyword evidence="2" id="KW-1185">Reference proteome</keyword>
<gene>
    <name evidence="1" type="ORF">IW256_000632</name>
</gene>
<name>A0A931D8S3_9ACTN</name>
<dbReference type="Proteomes" id="UP000614047">
    <property type="component" value="Unassembled WGS sequence"/>
</dbReference>
<sequence length="65" mass="6746">MTPRPTAEQGRYCSAGYQHAVECAGDPTNAQPTRRPLGQLPRPGDGGVSAGLVAAALHLYARTLA</sequence>
<protein>
    <submittedName>
        <fullName evidence="1">Uncharacterized protein</fullName>
    </submittedName>
</protein>
<evidence type="ECO:0000313" key="2">
    <source>
        <dbReference type="Proteomes" id="UP000614047"/>
    </source>
</evidence>
<comment type="caution">
    <text evidence="1">The sequence shown here is derived from an EMBL/GenBank/DDBJ whole genome shotgun (WGS) entry which is preliminary data.</text>
</comment>
<dbReference type="EMBL" id="JADOUA010000001">
    <property type="protein sequence ID" value="MBG6086519.1"/>
    <property type="molecule type" value="Genomic_DNA"/>
</dbReference>
<reference evidence="1" key="1">
    <citation type="submission" date="2020-11" db="EMBL/GenBank/DDBJ databases">
        <title>Sequencing the genomes of 1000 actinobacteria strains.</title>
        <authorList>
            <person name="Klenk H.-P."/>
        </authorList>
    </citation>
    <scope>NUCLEOTIDE SEQUENCE</scope>
    <source>
        <strain evidence="1">DSM 43175</strain>
    </source>
</reference>
<organism evidence="1 2">
    <name type="scientific">Actinomadura viridis</name>
    <dbReference type="NCBI Taxonomy" id="58110"/>
    <lineage>
        <taxon>Bacteria</taxon>
        <taxon>Bacillati</taxon>
        <taxon>Actinomycetota</taxon>
        <taxon>Actinomycetes</taxon>
        <taxon>Streptosporangiales</taxon>
        <taxon>Thermomonosporaceae</taxon>
        <taxon>Actinomadura</taxon>
    </lineage>
</organism>
<proteinExistence type="predicted"/>
<dbReference type="RefSeq" id="WP_197009511.1">
    <property type="nucleotide sequence ID" value="NZ_BAABES010000013.1"/>
</dbReference>
<evidence type="ECO:0000313" key="1">
    <source>
        <dbReference type="EMBL" id="MBG6086519.1"/>
    </source>
</evidence>
<dbReference type="AlphaFoldDB" id="A0A931D8S3"/>
<accession>A0A931D8S3</accession>